<dbReference type="InterPro" id="IPR036249">
    <property type="entry name" value="Thioredoxin-like_sf"/>
</dbReference>
<dbReference type="Proteomes" id="UP000663297">
    <property type="component" value="Chromosome 1"/>
</dbReference>
<keyword evidence="1" id="KW-0812">Transmembrane</keyword>
<dbReference type="PROSITE" id="PS50404">
    <property type="entry name" value="GST_NTER"/>
    <property type="match status" value="1"/>
</dbReference>
<reference evidence="3 5" key="1">
    <citation type="submission" date="2018-02" db="EMBL/GenBank/DDBJ databases">
        <title>Fusarium culmorum secondary metabolites in fungal-bacterial-plant interactions.</title>
        <authorList>
            <person name="Schmidt R."/>
        </authorList>
    </citation>
    <scope>NUCLEOTIDE SEQUENCE [LARGE SCALE GENOMIC DNA]</scope>
    <source>
        <strain evidence="3 5">PV</strain>
    </source>
</reference>
<keyword evidence="1" id="KW-1133">Transmembrane helix</keyword>
<dbReference type="Gene3D" id="1.20.1050.10">
    <property type="match status" value="1"/>
</dbReference>
<evidence type="ECO:0000313" key="4">
    <source>
        <dbReference type="EMBL" id="QPC59963.1"/>
    </source>
</evidence>
<feature type="domain" description="GST N-terminal" evidence="2">
    <location>
        <begin position="13"/>
        <end position="104"/>
    </location>
</feature>
<dbReference type="SUPFAM" id="SSF52833">
    <property type="entry name" value="Thioredoxin-like"/>
    <property type="match status" value="1"/>
</dbReference>
<keyword evidence="1" id="KW-0472">Membrane</keyword>
<evidence type="ECO:0000313" key="3">
    <source>
        <dbReference type="EMBL" id="PTD08398.1"/>
    </source>
</evidence>
<name>A0A2T4GXW2_FUSCU</name>
<dbReference type="Gene3D" id="3.40.30.10">
    <property type="entry name" value="Glutaredoxin"/>
    <property type="match status" value="1"/>
</dbReference>
<dbReference type="InterPro" id="IPR004045">
    <property type="entry name" value="Glutathione_S-Trfase_N"/>
</dbReference>
<dbReference type="Pfam" id="PF22041">
    <property type="entry name" value="GST_C_7"/>
    <property type="match status" value="1"/>
</dbReference>
<dbReference type="InterPro" id="IPR036282">
    <property type="entry name" value="Glutathione-S-Trfase_C_sf"/>
</dbReference>
<sequence length="918" mass="103119">MDSKNIIFYDISPRPPVEKNAHAPNPWKSRLALNFKGVPYTTTWVAMTDIAKTRIGLDVPAGRKFADGKDFYTLPIMQDPTTGAVLGDSFDIALYLNKTYPGGGDLFPAQKLDFDYEQPYILIPLSDCSNKEFPDYAKFNMNIDAAFTAHLQLGVQGMPFNPATEEQTKAEFVRRAGVSGWDDFALSDEGRVKLLESLKNMLGDLAVLFSRDNSGPFLLGSQVTYADIIVGAWLRMMHVTFPADEWQQVISWHQGVFGKLHDGLEMFAEVNLGITQSYNLLLKEAYSDLIMSFEIYTGSWTDWSRGRVLGATLTLSSKDASLLLAFIAAFVTVVAIRLWLIIAFTTHQFTAAGGKHDGLYYQRQVILRNVKSAPAAAWLFIQQAWHWRGIARSSYSRTLPLALFCILYSVGFAVLAVFSSQISDSASAYRLLRSPSCGFQIPSEAYQKATFDNQRASLYSKECYSNTSSPMCNMLPTRQLEWASSSVDCPFGGKVCLDTPAFKMESKMIDTHHDLGLNNPPKNRLKYKRETICSPLNTGDAFTQYINGLEADSLGWQDNVLIRYLYGKTMNGTVNHTHIYNTFGRNINIGYSTWTFFYPYNSVWQPVDELLVPDTDMTLMLIAPNSVVHLKPNDDPVFAASIPMNAQGATGYLPDRWVSPIACVDQHQLCNPNNEKCTPLLDRQRLVENAMKDSLALNVAQIVTAQRLMVVLWESSLFHQTIWTQTQSFLRAQEKVAGITGQQLPSNQWEIEMSALFNTTLANLQYHMMEYAAGSSVPTAVNITEPWDDPSADSGWATAYKNMCYNQRTKETQGTLNFSILGLGLLFGLGLYIIVLSFILEFLMAWIQKWLGRGILRARRWERDATLQQMRLLYEIQGSGDWKGTTEDFPCTVSGEYFSHDEEVISSTTVEVRQAGPY</sequence>
<dbReference type="SUPFAM" id="SSF47616">
    <property type="entry name" value="GST C-terminal domain-like"/>
    <property type="match status" value="1"/>
</dbReference>
<feature type="transmembrane region" description="Helical" evidence="1">
    <location>
        <begin position="322"/>
        <end position="345"/>
    </location>
</feature>
<dbReference type="EMBL" id="CP064747">
    <property type="protein sequence ID" value="QPC59963.1"/>
    <property type="molecule type" value="Genomic_DNA"/>
</dbReference>
<protein>
    <recommendedName>
        <fullName evidence="2">GST N-terminal domain-containing protein</fullName>
    </recommendedName>
</protein>
<proteinExistence type="predicted"/>
<dbReference type="OrthoDB" id="3540210at2759"/>
<accession>A0A2T4GXW2</accession>
<evidence type="ECO:0000313" key="5">
    <source>
        <dbReference type="Proteomes" id="UP000241587"/>
    </source>
</evidence>
<keyword evidence="5" id="KW-1185">Reference proteome</keyword>
<dbReference type="Pfam" id="PF13409">
    <property type="entry name" value="GST_N_2"/>
    <property type="match status" value="1"/>
</dbReference>
<dbReference type="AlphaFoldDB" id="A0A2T4GXW2"/>
<feature type="transmembrane region" description="Helical" evidence="1">
    <location>
        <begin position="398"/>
        <end position="418"/>
    </location>
</feature>
<dbReference type="OMA" id="NLQVMRM"/>
<dbReference type="EMBL" id="PVEM01000006">
    <property type="protein sequence ID" value="PTD08398.1"/>
    <property type="molecule type" value="Genomic_DNA"/>
</dbReference>
<dbReference type="InterPro" id="IPR054416">
    <property type="entry name" value="GST_UstS-like_C"/>
</dbReference>
<evidence type="ECO:0000256" key="1">
    <source>
        <dbReference type="SAM" id="Phobius"/>
    </source>
</evidence>
<reference evidence="4" key="2">
    <citation type="submission" date="2020-11" db="EMBL/GenBank/DDBJ databases">
        <title>The chromosome-scale genome resource for two endophytic Fusarium species: F. culmorum and F. pseudograminearum.</title>
        <authorList>
            <person name="Yuan Z."/>
        </authorList>
    </citation>
    <scope>NUCLEOTIDE SEQUENCE</scope>
    <source>
        <strain evidence="4">Class2-1B</strain>
    </source>
</reference>
<feature type="transmembrane region" description="Helical" evidence="1">
    <location>
        <begin position="818"/>
        <end position="847"/>
    </location>
</feature>
<evidence type="ECO:0000259" key="2">
    <source>
        <dbReference type="PROSITE" id="PS50404"/>
    </source>
</evidence>
<organism evidence="3 5">
    <name type="scientific">Fusarium culmorum</name>
    <dbReference type="NCBI Taxonomy" id="5516"/>
    <lineage>
        <taxon>Eukaryota</taxon>
        <taxon>Fungi</taxon>
        <taxon>Dikarya</taxon>
        <taxon>Ascomycota</taxon>
        <taxon>Pezizomycotina</taxon>
        <taxon>Sordariomycetes</taxon>
        <taxon>Hypocreomycetidae</taxon>
        <taxon>Hypocreales</taxon>
        <taxon>Nectriaceae</taxon>
        <taxon>Fusarium</taxon>
    </lineage>
</organism>
<gene>
    <name evidence="3" type="ORF">FCULG_00006403</name>
    <name evidence="4" type="ORF">HYE67_002194</name>
</gene>
<dbReference type="Proteomes" id="UP000241587">
    <property type="component" value="Unassembled WGS sequence"/>
</dbReference>